<protein>
    <submittedName>
        <fullName evidence="3">Uncharacterized protein</fullName>
    </submittedName>
</protein>
<feature type="domain" description="HVO-A0261-like N-terminal" evidence="2">
    <location>
        <begin position="9"/>
        <end position="84"/>
    </location>
</feature>
<accession>A0A0E3SB23</accession>
<dbReference type="AlphaFoldDB" id="A0A0E3SB23"/>
<name>A0A0E3SB23_9EURY</name>
<dbReference type="SUPFAM" id="SSF46785">
    <property type="entry name" value="Winged helix' DNA-binding domain"/>
    <property type="match status" value="1"/>
</dbReference>
<reference evidence="3 4" key="1">
    <citation type="submission" date="2014-07" db="EMBL/GenBank/DDBJ databases">
        <title>Methanogenic archaea and the global carbon cycle.</title>
        <authorList>
            <person name="Henriksen J.R."/>
            <person name="Luke J."/>
            <person name="Reinhart S."/>
            <person name="Benedict M.N."/>
            <person name="Youngblut N.D."/>
            <person name="Metcalf M.E."/>
            <person name="Whitaker R.J."/>
            <person name="Metcalf W.W."/>
        </authorList>
    </citation>
    <scope>NUCLEOTIDE SEQUENCE [LARGE SCALE GENOMIC DNA]</scope>
    <source>
        <strain evidence="3 4">HB-1</strain>
    </source>
</reference>
<dbReference type="Proteomes" id="UP000033101">
    <property type="component" value="Chromosome"/>
</dbReference>
<dbReference type="Pfam" id="PF08350">
    <property type="entry name" value="FilR1_middle"/>
    <property type="match status" value="1"/>
</dbReference>
<evidence type="ECO:0000313" key="4">
    <source>
        <dbReference type="Proteomes" id="UP000033101"/>
    </source>
</evidence>
<dbReference type="Pfam" id="PF25213">
    <property type="entry name" value="HVO_A0261_N"/>
    <property type="match status" value="1"/>
</dbReference>
<dbReference type="PATRIC" id="fig|1434110.4.peg.1926"/>
<organism evidence="3 4">
    <name type="scientific">Methanosarcina horonobensis HB-1 = JCM 15518</name>
    <dbReference type="NCBI Taxonomy" id="1434110"/>
    <lineage>
        <taxon>Archaea</taxon>
        <taxon>Methanobacteriati</taxon>
        <taxon>Methanobacteriota</taxon>
        <taxon>Stenosarchaea group</taxon>
        <taxon>Methanomicrobia</taxon>
        <taxon>Methanosarcinales</taxon>
        <taxon>Methanosarcinaceae</taxon>
        <taxon>Methanosarcina</taxon>
    </lineage>
</organism>
<evidence type="ECO:0000259" key="2">
    <source>
        <dbReference type="Pfam" id="PF25213"/>
    </source>
</evidence>
<dbReference type="GeneID" id="24830743"/>
<keyword evidence="4" id="KW-1185">Reference proteome</keyword>
<dbReference type="InterPro" id="IPR036390">
    <property type="entry name" value="WH_DNA-bd_sf"/>
</dbReference>
<dbReference type="InterPro" id="IPR016490">
    <property type="entry name" value="Tscrpt_reg_HTH_AF0396-typ3"/>
</dbReference>
<feature type="domain" description="Methanogenesis regulatory protein FilR1 middle" evidence="1">
    <location>
        <begin position="125"/>
        <end position="254"/>
    </location>
</feature>
<gene>
    <name evidence="3" type="ORF">MSHOH_1538</name>
</gene>
<dbReference type="Gene3D" id="1.10.10.10">
    <property type="entry name" value="Winged helix-like DNA-binding domain superfamily/Winged helix DNA-binding domain"/>
    <property type="match status" value="1"/>
</dbReference>
<evidence type="ECO:0000313" key="3">
    <source>
        <dbReference type="EMBL" id="AKB78021.1"/>
    </source>
</evidence>
<dbReference type="KEGG" id="mhor:MSHOH_1538"/>
<dbReference type="PIRSF" id="PIRSF006692">
    <property type="entry name" value="TF_HTH_AF0396_prd"/>
    <property type="match status" value="1"/>
</dbReference>
<sequence>MEDSLLDLIFLSEKRKNTLLLLLEGPRDINTIKKTLKASATSVQPQIKMLKEKHLVVQDKDVYRLSEIGKIIAEKMKPLLDTLSVLEENVDYWADRDVSKIPPFLLRRIGELGHCMTVEPQIEHMFEMIPEYVKNAEKSKRFETLISYFHPLFPSFYLGLAQKGTSVSLILPESILKRWVEEEYREQTRQFLEMENTRLMVCKDCEKNPTIVAADNFMGIALFPKEGIFDRKFVICFEPGALSWGKELYDYYEQNSEQIENIDIYINTP</sequence>
<dbReference type="HOGENOM" id="CLU_062767_1_1_2"/>
<dbReference type="InterPro" id="IPR013561">
    <property type="entry name" value="FilR1_middle_dom"/>
</dbReference>
<dbReference type="InterPro" id="IPR057527">
    <property type="entry name" value="HVO_A0261-like_N"/>
</dbReference>
<evidence type="ECO:0000259" key="1">
    <source>
        <dbReference type="Pfam" id="PF08350"/>
    </source>
</evidence>
<dbReference type="EMBL" id="CP009516">
    <property type="protein sequence ID" value="AKB78021.1"/>
    <property type="molecule type" value="Genomic_DNA"/>
</dbReference>
<proteinExistence type="predicted"/>
<dbReference type="RefSeq" id="WP_048138812.1">
    <property type="nucleotide sequence ID" value="NZ_CP009516.1"/>
</dbReference>
<dbReference type="OrthoDB" id="11410at2157"/>
<dbReference type="InterPro" id="IPR036388">
    <property type="entry name" value="WH-like_DNA-bd_sf"/>
</dbReference>